<dbReference type="InterPro" id="IPR032466">
    <property type="entry name" value="Metal_Hydrolase"/>
</dbReference>
<dbReference type="Gene3D" id="3.20.20.140">
    <property type="entry name" value="Metal-dependent hydrolases"/>
    <property type="match status" value="1"/>
</dbReference>
<sequence>MLKRFALLAALLSSPAFADTLVTNVKGVQVGADGKLQRFGAMTIGEDGKVRQLIERPELVRLANITSTIDGGGRTLLPGLIDAHGHVMGLGMGALQLDVTGASSLSDLQQRLRAYAAANNRLPWIIGRGWNQELWSGKAFPSAADLDRIVADRPVVLERVDGHALVVNSAALTAAGITSATKDPIGGKIERDAQGRPTGLLIDAATKIIEAKKPKQTLADRVTGLAKAQSILLSYGVTATADMGTSRDEWLAMRAMGDDGRLKLRIMSYATVNDPLETAADTKVWHYGDRLRMGGVKIYDDGALGSRGAWLKRSYADAPNTRGLQFLSNAQLREQLSRALSLGLQPAVHAIGDAANAQVISAYEALGKRYGKARRFRIEHAQVVDPVDIPRLAKAGIIASMQPTHQTSDRLMASERLGTARLGGAYAWRTIARSGARLAFGSDYPVESPNPFPGLSAAVSRQDPNGQPRGGWRPQERVSFERALAGFTRDAAYAGFAEDRIGSLEPGKWADFILVDRDPTVVNPQELAGTTVLQTWIAGEKVFDASAPSPGK</sequence>
<feature type="domain" description="Amidohydrolase 3" evidence="2">
    <location>
        <begin position="68"/>
        <end position="543"/>
    </location>
</feature>
<reference evidence="3 4" key="1">
    <citation type="submission" date="2020-03" db="EMBL/GenBank/DDBJ databases">
        <title>Sphingomonas sp. nov., isolated from fish.</title>
        <authorList>
            <person name="Hyun D.-W."/>
            <person name="Bae J.-W."/>
        </authorList>
    </citation>
    <scope>NUCLEOTIDE SEQUENCE [LARGE SCALE GENOMIC DNA]</scope>
    <source>
        <strain evidence="3 4">HDW15B</strain>
    </source>
</reference>
<organism evidence="3 4">
    <name type="scientific">Sphingomonas piscis</name>
    <dbReference type="NCBI Taxonomy" id="2714943"/>
    <lineage>
        <taxon>Bacteria</taxon>
        <taxon>Pseudomonadati</taxon>
        <taxon>Pseudomonadota</taxon>
        <taxon>Alphaproteobacteria</taxon>
        <taxon>Sphingomonadales</taxon>
        <taxon>Sphingomonadaceae</taxon>
        <taxon>Sphingomonas</taxon>
    </lineage>
</organism>
<accession>A0A6G7YRA9</accession>
<dbReference type="Gene3D" id="3.10.310.70">
    <property type="match status" value="1"/>
</dbReference>
<keyword evidence="3" id="KW-0378">Hydrolase</keyword>
<name>A0A6G7YRA9_9SPHN</name>
<evidence type="ECO:0000313" key="4">
    <source>
        <dbReference type="Proteomes" id="UP000503222"/>
    </source>
</evidence>
<dbReference type="Pfam" id="PF07969">
    <property type="entry name" value="Amidohydro_3"/>
    <property type="match status" value="1"/>
</dbReference>
<dbReference type="SUPFAM" id="SSF51556">
    <property type="entry name" value="Metallo-dependent hydrolases"/>
    <property type="match status" value="1"/>
</dbReference>
<feature type="chain" id="PRO_5026098233" evidence="1">
    <location>
        <begin position="19"/>
        <end position="552"/>
    </location>
</feature>
<proteinExistence type="predicted"/>
<dbReference type="RefSeq" id="WP_166411662.1">
    <property type="nucleotide sequence ID" value="NZ_CP049869.1"/>
</dbReference>
<dbReference type="AlphaFoldDB" id="A0A6G7YRA9"/>
<dbReference type="PANTHER" id="PTHR22642">
    <property type="entry name" value="IMIDAZOLONEPROPIONASE"/>
    <property type="match status" value="1"/>
</dbReference>
<evidence type="ECO:0000259" key="2">
    <source>
        <dbReference type="Pfam" id="PF07969"/>
    </source>
</evidence>
<keyword evidence="1" id="KW-0732">Signal</keyword>
<dbReference type="Gene3D" id="2.30.40.10">
    <property type="entry name" value="Urease, subunit C, domain 1"/>
    <property type="match status" value="1"/>
</dbReference>
<dbReference type="InterPro" id="IPR011059">
    <property type="entry name" value="Metal-dep_hydrolase_composite"/>
</dbReference>
<dbReference type="InterPro" id="IPR033932">
    <property type="entry name" value="YtcJ-like"/>
</dbReference>
<dbReference type="KEGG" id="spii:G7077_10555"/>
<evidence type="ECO:0000256" key="1">
    <source>
        <dbReference type="SAM" id="SignalP"/>
    </source>
</evidence>
<dbReference type="CDD" id="cd01300">
    <property type="entry name" value="YtcJ_like"/>
    <property type="match status" value="1"/>
</dbReference>
<dbReference type="GO" id="GO:0016810">
    <property type="term" value="F:hydrolase activity, acting on carbon-nitrogen (but not peptide) bonds"/>
    <property type="evidence" value="ECO:0007669"/>
    <property type="project" value="InterPro"/>
</dbReference>
<dbReference type="InterPro" id="IPR013108">
    <property type="entry name" value="Amidohydro_3"/>
</dbReference>
<keyword evidence="4" id="KW-1185">Reference proteome</keyword>
<dbReference type="Proteomes" id="UP000503222">
    <property type="component" value="Chromosome"/>
</dbReference>
<dbReference type="EMBL" id="CP049869">
    <property type="protein sequence ID" value="QIK79273.1"/>
    <property type="molecule type" value="Genomic_DNA"/>
</dbReference>
<dbReference type="SUPFAM" id="SSF51338">
    <property type="entry name" value="Composite domain of metallo-dependent hydrolases"/>
    <property type="match status" value="1"/>
</dbReference>
<dbReference type="PANTHER" id="PTHR22642:SF2">
    <property type="entry name" value="PROTEIN LONG AFTER FAR-RED 3"/>
    <property type="match status" value="1"/>
</dbReference>
<protein>
    <submittedName>
        <fullName evidence="3">Amidohydrolase family protein</fullName>
    </submittedName>
</protein>
<feature type="signal peptide" evidence="1">
    <location>
        <begin position="1"/>
        <end position="18"/>
    </location>
</feature>
<evidence type="ECO:0000313" key="3">
    <source>
        <dbReference type="EMBL" id="QIK79273.1"/>
    </source>
</evidence>
<gene>
    <name evidence="3" type="ORF">G7077_10555</name>
</gene>